<comment type="caution">
    <text evidence="2">The sequence shown here is derived from an EMBL/GenBank/DDBJ whole genome shotgun (WGS) entry which is preliminary data.</text>
</comment>
<feature type="region of interest" description="Disordered" evidence="1">
    <location>
        <begin position="249"/>
        <end position="326"/>
    </location>
</feature>
<feature type="region of interest" description="Disordered" evidence="1">
    <location>
        <begin position="181"/>
        <end position="214"/>
    </location>
</feature>
<accession>A0A150GHX4</accession>
<sequence length="358" mass="35304">MASALSQHEELSRVLGRYEELLAAAESVAPTRPRNASAVAAAHAALAAGPDGEAHGQHPQAAQQELPAGQKVSQTAAAVAAALKEKVTGAFDKLMAAASAARAPAAAAGPGGATAPDAYGGAYGGVHMGGPLAPVQESGEGTFTLLDDEDDEANEGTSLITKRAAGAVAAAPPPSYVPPSYYGAPQEQQWQQQPQQQWAPAAAEPPQPAAPAPPAAADLICLDDEEPVVAPQVPGTAVPAAEAAASGAAPMQVAIPDPAPEPELPSLLSGLDLHAPTPSTAVAESTPSPAAAAADEAGEAESAKLAPAPLALPTQGSVSRGGSNGDQLVEALDRLVAQESVSGTPVAAAAAEHPQDAH</sequence>
<feature type="region of interest" description="Disordered" evidence="1">
    <location>
        <begin position="42"/>
        <end position="69"/>
    </location>
</feature>
<feature type="compositionally biased region" description="Low complexity" evidence="1">
    <location>
        <begin position="303"/>
        <end position="313"/>
    </location>
</feature>
<evidence type="ECO:0000313" key="3">
    <source>
        <dbReference type="Proteomes" id="UP000075714"/>
    </source>
</evidence>
<evidence type="ECO:0000256" key="1">
    <source>
        <dbReference type="SAM" id="MobiDB-lite"/>
    </source>
</evidence>
<gene>
    <name evidence="2" type="ORF">GPECTOR_21g662</name>
</gene>
<feature type="compositionally biased region" description="Low complexity" evidence="1">
    <location>
        <begin position="181"/>
        <end position="202"/>
    </location>
</feature>
<feature type="compositionally biased region" description="Low complexity" evidence="1">
    <location>
        <begin position="264"/>
        <end position="295"/>
    </location>
</feature>
<organism evidence="2 3">
    <name type="scientific">Gonium pectorale</name>
    <name type="common">Green alga</name>
    <dbReference type="NCBI Taxonomy" id="33097"/>
    <lineage>
        <taxon>Eukaryota</taxon>
        <taxon>Viridiplantae</taxon>
        <taxon>Chlorophyta</taxon>
        <taxon>core chlorophytes</taxon>
        <taxon>Chlorophyceae</taxon>
        <taxon>CS clade</taxon>
        <taxon>Chlamydomonadales</taxon>
        <taxon>Volvocaceae</taxon>
        <taxon>Gonium</taxon>
    </lineage>
</organism>
<keyword evidence="3" id="KW-1185">Reference proteome</keyword>
<protein>
    <submittedName>
        <fullName evidence="2">Uncharacterized protein</fullName>
    </submittedName>
</protein>
<name>A0A150GHX4_GONPE</name>
<dbReference type="Proteomes" id="UP000075714">
    <property type="component" value="Unassembled WGS sequence"/>
</dbReference>
<feature type="compositionally biased region" description="Pro residues" evidence="1">
    <location>
        <begin position="203"/>
        <end position="214"/>
    </location>
</feature>
<reference evidence="3" key="1">
    <citation type="journal article" date="2016" name="Nat. Commun.">
        <title>The Gonium pectorale genome demonstrates co-option of cell cycle regulation during the evolution of multicellularity.</title>
        <authorList>
            <person name="Hanschen E.R."/>
            <person name="Marriage T.N."/>
            <person name="Ferris P.J."/>
            <person name="Hamaji T."/>
            <person name="Toyoda A."/>
            <person name="Fujiyama A."/>
            <person name="Neme R."/>
            <person name="Noguchi H."/>
            <person name="Minakuchi Y."/>
            <person name="Suzuki M."/>
            <person name="Kawai-Toyooka H."/>
            <person name="Smith D.R."/>
            <person name="Sparks H."/>
            <person name="Anderson J."/>
            <person name="Bakaric R."/>
            <person name="Luria V."/>
            <person name="Karger A."/>
            <person name="Kirschner M.W."/>
            <person name="Durand P.M."/>
            <person name="Michod R.E."/>
            <person name="Nozaki H."/>
            <person name="Olson B.J."/>
        </authorList>
    </citation>
    <scope>NUCLEOTIDE SEQUENCE [LARGE SCALE GENOMIC DNA]</scope>
    <source>
        <strain evidence="3">NIES-2863</strain>
    </source>
</reference>
<evidence type="ECO:0000313" key="2">
    <source>
        <dbReference type="EMBL" id="KXZ49436.1"/>
    </source>
</evidence>
<proteinExistence type="predicted"/>
<dbReference type="AlphaFoldDB" id="A0A150GHX4"/>
<dbReference type="EMBL" id="LSYV01000022">
    <property type="protein sequence ID" value="KXZ49436.1"/>
    <property type="molecule type" value="Genomic_DNA"/>
</dbReference>